<dbReference type="PANTHER" id="PTHR38048:SF2">
    <property type="entry name" value="HEMERYTHRIN-LIKE DOMAIN-CONTAINING PROTEIN"/>
    <property type="match status" value="1"/>
</dbReference>
<dbReference type="OrthoDB" id="58416at2759"/>
<dbReference type="Pfam" id="PF01814">
    <property type="entry name" value="Hemerythrin"/>
    <property type="match status" value="1"/>
</dbReference>
<reference evidence="2 3" key="1">
    <citation type="journal article" date="2018" name="Mol. Biol. Evol.">
        <title>Broad Genomic Sampling Reveals a Smut Pathogenic Ancestry of the Fungal Clade Ustilaginomycotina.</title>
        <authorList>
            <person name="Kijpornyongpan T."/>
            <person name="Mondo S.J."/>
            <person name="Barry K."/>
            <person name="Sandor L."/>
            <person name="Lee J."/>
            <person name="Lipzen A."/>
            <person name="Pangilinan J."/>
            <person name="LaButti K."/>
            <person name="Hainaut M."/>
            <person name="Henrissat B."/>
            <person name="Grigoriev I.V."/>
            <person name="Spatafora J.W."/>
            <person name="Aime M.C."/>
        </authorList>
    </citation>
    <scope>NUCLEOTIDE SEQUENCE [LARGE SCALE GENOMIC DNA]</scope>
    <source>
        <strain evidence="2 3">MCA 4198</strain>
    </source>
</reference>
<accession>A0A316YNF1</accession>
<name>A0A316YNF1_9BASI</name>
<protein>
    <recommendedName>
        <fullName evidence="1">Hemerythrin-like domain-containing protein</fullName>
    </recommendedName>
</protein>
<dbReference type="InParanoid" id="A0A316YNF1"/>
<sequence>MTASTMPQAIKIARPPKDADVYRKVQYIMYSAHEIFREGYNSIVKLLRQDLQDDLLKNDAVNFMDYVHSWFYVIDHHHHSEERILFDVFRKNGVSIDLELSQHKQIDEDLQKVHKYVEEWTSSPEKFDSAELLVHFEKLGPNLFEHLNNEVVTLLDPETVAKEIGAEDLQHHQDAFSRAAQKESDPTVTFPYALTHTSPEQKDWHEAPWFVVRIFAPIWYIKHRAAWKYSPYTLSSSIPQR</sequence>
<proteinExistence type="predicted"/>
<organism evidence="2 3">
    <name type="scientific">Acaromyces ingoldii</name>
    <dbReference type="NCBI Taxonomy" id="215250"/>
    <lineage>
        <taxon>Eukaryota</taxon>
        <taxon>Fungi</taxon>
        <taxon>Dikarya</taxon>
        <taxon>Basidiomycota</taxon>
        <taxon>Ustilaginomycotina</taxon>
        <taxon>Exobasidiomycetes</taxon>
        <taxon>Exobasidiales</taxon>
        <taxon>Cryptobasidiaceae</taxon>
        <taxon>Acaromyces</taxon>
    </lineage>
</organism>
<keyword evidence="3" id="KW-1185">Reference proteome</keyword>
<dbReference type="CDD" id="cd12108">
    <property type="entry name" value="Hr-like"/>
    <property type="match status" value="1"/>
</dbReference>
<evidence type="ECO:0000313" key="3">
    <source>
        <dbReference type="Proteomes" id="UP000245768"/>
    </source>
</evidence>
<dbReference type="InterPro" id="IPR053206">
    <property type="entry name" value="Dimeric_xanthone_biosynth"/>
</dbReference>
<evidence type="ECO:0000313" key="2">
    <source>
        <dbReference type="EMBL" id="PWN90334.1"/>
    </source>
</evidence>
<dbReference type="PANTHER" id="PTHR38048">
    <property type="entry name" value="EXPRESSED PROTEIN"/>
    <property type="match status" value="1"/>
</dbReference>
<evidence type="ECO:0000259" key="1">
    <source>
        <dbReference type="Pfam" id="PF01814"/>
    </source>
</evidence>
<dbReference type="STRING" id="215250.A0A316YNF1"/>
<dbReference type="RefSeq" id="XP_025377532.1">
    <property type="nucleotide sequence ID" value="XM_025524048.1"/>
</dbReference>
<dbReference type="InterPro" id="IPR012312">
    <property type="entry name" value="Hemerythrin-like"/>
</dbReference>
<feature type="domain" description="Hemerythrin-like" evidence="1">
    <location>
        <begin position="28"/>
        <end position="150"/>
    </location>
</feature>
<dbReference type="GeneID" id="37045964"/>
<dbReference type="EMBL" id="KZ819636">
    <property type="protein sequence ID" value="PWN90334.1"/>
    <property type="molecule type" value="Genomic_DNA"/>
</dbReference>
<dbReference type="AlphaFoldDB" id="A0A316YNF1"/>
<dbReference type="Proteomes" id="UP000245768">
    <property type="component" value="Unassembled WGS sequence"/>
</dbReference>
<gene>
    <name evidence="2" type="ORF">FA10DRAFT_286044</name>
</gene>
<dbReference type="Gene3D" id="1.20.120.520">
    <property type="entry name" value="nmb1532 protein domain like"/>
    <property type="match status" value="1"/>
</dbReference>